<dbReference type="PANTHER" id="PTHR35149:SF1">
    <property type="entry name" value="DUF5655 DOMAIN-CONTAINING PROTEIN"/>
    <property type="match status" value="1"/>
</dbReference>
<organism evidence="3 4">
    <name type="scientific">Colwellia psychrerythraea</name>
    <name type="common">Vibrio psychroerythus</name>
    <dbReference type="NCBI Taxonomy" id="28229"/>
    <lineage>
        <taxon>Bacteria</taxon>
        <taxon>Pseudomonadati</taxon>
        <taxon>Pseudomonadota</taxon>
        <taxon>Gammaproteobacteria</taxon>
        <taxon>Alteromonadales</taxon>
        <taxon>Colwelliaceae</taxon>
        <taxon>Colwellia</taxon>
    </lineage>
</organism>
<protein>
    <recommendedName>
        <fullName evidence="5">DUF262 domain-containing protein</fullName>
    </recommendedName>
</protein>
<dbReference type="RefSeq" id="WP_033082273.1">
    <property type="nucleotide sequence ID" value="NZ_JQEC01000022.1"/>
</dbReference>
<dbReference type="PATRIC" id="fig|28229.3.peg.2211"/>
<evidence type="ECO:0000313" key="4">
    <source>
        <dbReference type="Proteomes" id="UP000029868"/>
    </source>
</evidence>
<gene>
    <name evidence="3" type="ORF">GAB14E_0419</name>
</gene>
<dbReference type="PANTHER" id="PTHR35149">
    <property type="entry name" value="SLL5132 PROTEIN"/>
    <property type="match status" value="1"/>
</dbReference>
<dbReference type="Pfam" id="PF03235">
    <property type="entry name" value="GmrSD_N"/>
    <property type="match status" value="1"/>
</dbReference>
<evidence type="ECO:0008006" key="5">
    <source>
        <dbReference type="Google" id="ProtNLM"/>
    </source>
</evidence>
<feature type="domain" description="GmrSD restriction endonucleases N-terminal" evidence="1">
    <location>
        <begin position="13"/>
        <end position="218"/>
    </location>
</feature>
<evidence type="ECO:0000259" key="2">
    <source>
        <dbReference type="Pfam" id="PF07510"/>
    </source>
</evidence>
<evidence type="ECO:0000313" key="3">
    <source>
        <dbReference type="EMBL" id="KGJ93605.1"/>
    </source>
</evidence>
<dbReference type="InterPro" id="IPR011089">
    <property type="entry name" value="GmrSD_C"/>
</dbReference>
<dbReference type="Pfam" id="PF07510">
    <property type="entry name" value="GmrSD_C"/>
    <property type="match status" value="1"/>
</dbReference>
<proteinExistence type="predicted"/>
<evidence type="ECO:0000259" key="1">
    <source>
        <dbReference type="Pfam" id="PF03235"/>
    </source>
</evidence>
<comment type="caution">
    <text evidence="3">The sequence shown here is derived from an EMBL/GenBank/DDBJ whole genome shotgun (WGS) entry which is preliminary data.</text>
</comment>
<feature type="domain" description="GmrSD restriction endonucleases C-terminal" evidence="2">
    <location>
        <begin position="548"/>
        <end position="678"/>
    </location>
</feature>
<dbReference type="EMBL" id="JQEC01000022">
    <property type="protein sequence ID" value="KGJ93605.1"/>
    <property type="molecule type" value="Genomic_DNA"/>
</dbReference>
<dbReference type="OrthoDB" id="9798761at2"/>
<sequence>MTNKAQDITPLTISQLFSNADYIIPRYQRNYAWGAIEINQLIQDIWDQCQHKANNSYYLGSLVVFERERLFADATQYETIDGQQRHTTLSILLAVFKNCFGKTLGSEVGVNLTFDCRPASETTLHDLYREGVKESRFKTPETSMVNAYVIAENYLLALFNDEKTRDIYITKLWDYFISKVVILRSPVPSDTDLNHYFEIMNNRGEQLEKHEVLKARLMEKVEGDSRQFAFGKIWDACSDMSSYVQYGFNTDVRFNIFGNELNDTQTIFNQTRGFETIVQAYEEAKTNKKNKQKDAVIDDIKPSSISSIFAGAKIKTVNTKPSDDSDERFDSIINFPNFLLHTLKVMQAKPTDNVTDDEALNSLDELCPLDDKRLLDAFDVSNVGAELFVMALLKARYLFDKYIIKRERDKDWSLKRMIHYAKSDSTNYINTFSKDADDYKETEGVVTNINHQVKMLIAMLHVSFPQMIYKNWLSGVLNYLYNQNDNADSQTYLSFLESYNDRIFYGLFGEKKQLRFYQINFTKTPYSTVFNNGELLKSTHIQNYIFNRLDYAIWKYSVVNTINMTIDKTRDMQKICRHFSFSLRSSVEHYYPQTPMEGQPDLVSTELSNGVDSFGNLCLISRSKNSKLSNLLPNAKKDHYPVDAKNIESLKQQLMLSYPQWNSEYAENIKNHEEEMLALLIQKH</sequence>
<dbReference type="Proteomes" id="UP000029868">
    <property type="component" value="Unassembled WGS sequence"/>
</dbReference>
<dbReference type="AlphaFoldDB" id="A0A099KTX5"/>
<dbReference type="InterPro" id="IPR004919">
    <property type="entry name" value="GmrSD_N"/>
</dbReference>
<accession>A0A099KTX5</accession>
<reference evidence="3 4" key="1">
    <citation type="submission" date="2014-08" db="EMBL/GenBank/DDBJ databases">
        <title>Genomic and Phenotypic Diversity of Colwellia psychrerythraea strains from Disparate Marine Basins.</title>
        <authorList>
            <person name="Techtmann S.M."/>
            <person name="Stelling S.C."/>
            <person name="Utturkar S.M."/>
            <person name="Alshibli N."/>
            <person name="Harris A."/>
            <person name="Brown S.D."/>
            <person name="Hazen T.C."/>
        </authorList>
    </citation>
    <scope>NUCLEOTIDE SEQUENCE [LARGE SCALE GENOMIC DNA]</scope>
    <source>
        <strain evidence="3 4">GAB14E</strain>
    </source>
</reference>
<name>A0A099KTX5_COLPS</name>